<comment type="similarity">
    <text evidence="1">Belongs to the ARG7 family.</text>
</comment>
<accession>A0A835QTZ2</accession>
<dbReference type="EMBL" id="JADCNM010000006">
    <property type="protein sequence ID" value="KAG0477823.1"/>
    <property type="molecule type" value="Genomic_DNA"/>
</dbReference>
<dbReference type="GO" id="GO:0009733">
    <property type="term" value="P:response to auxin"/>
    <property type="evidence" value="ECO:0007669"/>
    <property type="project" value="InterPro"/>
</dbReference>
<dbReference type="Pfam" id="PF02519">
    <property type="entry name" value="Auxin_inducible"/>
    <property type="match status" value="1"/>
</dbReference>
<sequence>MVSSKRLIQMARTWKTMAVSGRKRILSTTGSMVASRGHIFIYSMDGRRFMITLADLTRSLLVVLFKMSEEEFGLPTDGPITLPFDGSSMEYILSLLRHQVPMDAERAALASISSYRCMSSALVPHEHQKQQVVL</sequence>
<proteinExistence type="inferred from homology"/>
<dbReference type="InterPro" id="IPR003676">
    <property type="entry name" value="SAUR_fam"/>
</dbReference>
<dbReference type="Proteomes" id="UP000639772">
    <property type="component" value="Chromosome 6"/>
</dbReference>
<dbReference type="OrthoDB" id="1936278at2759"/>
<dbReference type="AlphaFoldDB" id="A0A835QTZ2"/>
<evidence type="ECO:0000313" key="2">
    <source>
        <dbReference type="EMBL" id="KAG0477823.1"/>
    </source>
</evidence>
<protein>
    <submittedName>
        <fullName evidence="2">Uncharacterized protein</fullName>
    </submittedName>
</protein>
<evidence type="ECO:0000256" key="1">
    <source>
        <dbReference type="ARBA" id="ARBA00006974"/>
    </source>
</evidence>
<dbReference type="PANTHER" id="PTHR31175:SF82">
    <property type="entry name" value="AUXIN-RESPONSIVE PROTEIN SAUR65"/>
    <property type="match status" value="1"/>
</dbReference>
<gene>
    <name evidence="2" type="ORF">HPP92_012542</name>
</gene>
<organism evidence="2 3">
    <name type="scientific">Vanilla planifolia</name>
    <name type="common">Vanilla</name>
    <dbReference type="NCBI Taxonomy" id="51239"/>
    <lineage>
        <taxon>Eukaryota</taxon>
        <taxon>Viridiplantae</taxon>
        <taxon>Streptophyta</taxon>
        <taxon>Embryophyta</taxon>
        <taxon>Tracheophyta</taxon>
        <taxon>Spermatophyta</taxon>
        <taxon>Magnoliopsida</taxon>
        <taxon>Liliopsida</taxon>
        <taxon>Asparagales</taxon>
        <taxon>Orchidaceae</taxon>
        <taxon>Vanilloideae</taxon>
        <taxon>Vanilleae</taxon>
        <taxon>Vanilla</taxon>
    </lineage>
</organism>
<reference evidence="2 3" key="1">
    <citation type="journal article" date="2020" name="Nat. Food">
        <title>A phased Vanilla planifolia genome enables genetic improvement of flavour and production.</title>
        <authorList>
            <person name="Hasing T."/>
            <person name="Tang H."/>
            <person name="Brym M."/>
            <person name="Khazi F."/>
            <person name="Huang T."/>
            <person name="Chambers A.H."/>
        </authorList>
    </citation>
    <scope>NUCLEOTIDE SEQUENCE [LARGE SCALE GENOMIC DNA]</scope>
    <source>
        <tissue evidence="2">Leaf</tissue>
    </source>
</reference>
<evidence type="ECO:0000313" key="3">
    <source>
        <dbReference type="Proteomes" id="UP000639772"/>
    </source>
</evidence>
<dbReference type="PANTHER" id="PTHR31175">
    <property type="entry name" value="AUXIN-RESPONSIVE FAMILY PROTEIN"/>
    <property type="match status" value="1"/>
</dbReference>
<name>A0A835QTZ2_VANPL</name>
<comment type="caution">
    <text evidence="2">The sequence shown here is derived from an EMBL/GenBank/DDBJ whole genome shotgun (WGS) entry which is preliminary data.</text>
</comment>